<sequence>MKLLSILLLLVLPLSGWAENEKQIFQLERALMRVQQDAQATHQQFLMIQELRRNEMMGSPVAEFPSATVENVPIPKYEEMMRRQQERKDRVEQYTADLDRLYTRFRALEEERLMLMEQINQLEQSTAD</sequence>
<dbReference type="RefSeq" id="WP_090700408.1">
    <property type="nucleotide sequence ID" value="NZ_FOSP01000018.1"/>
</dbReference>
<organism evidence="3 4">
    <name type="scientific">Nitrosomonas aestuarii</name>
    <dbReference type="NCBI Taxonomy" id="52441"/>
    <lineage>
        <taxon>Bacteria</taxon>
        <taxon>Pseudomonadati</taxon>
        <taxon>Pseudomonadota</taxon>
        <taxon>Betaproteobacteria</taxon>
        <taxon>Nitrosomonadales</taxon>
        <taxon>Nitrosomonadaceae</taxon>
        <taxon>Nitrosomonas</taxon>
    </lineage>
</organism>
<keyword evidence="2" id="KW-0732">Signal</keyword>
<dbReference type="EMBL" id="FOSP01000018">
    <property type="protein sequence ID" value="SFK86761.1"/>
    <property type="molecule type" value="Genomic_DNA"/>
</dbReference>
<name>A0A1I4D404_9PROT</name>
<dbReference type="AlphaFoldDB" id="A0A1I4D404"/>
<evidence type="ECO:0000256" key="1">
    <source>
        <dbReference type="SAM" id="Coils"/>
    </source>
</evidence>
<protein>
    <submittedName>
        <fullName evidence="3">Uncharacterized protein</fullName>
    </submittedName>
</protein>
<accession>A0A1I4D404</accession>
<dbReference type="OrthoDB" id="8547564at2"/>
<evidence type="ECO:0000313" key="4">
    <source>
        <dbReference type="Proteomes" id="UP000199533"/>
    </source>
</evidence>
<evidence type="ECO:0000256" key="2">
    <source>
        <dbReference type="SAM" id="SignalP"/>
    </source>
</evidence>
<feature type="coiled-coil region" evidence="1">
    <location>
        <begin position="91"/>
        <end position="125"/>
    </location>
</feature>
<keyword evidence="1" id="KW-0175">Coiled coil</keyword>
<feature type="chain" id="PRO_5011436004" evidence="2">
    <location>
        <begin position="19"/>
        <end position="128"/>
    </location>
</feature>
<dbReference type="Proteomes" id="UP000199533">
    <property type="component" value="Unassembled WGS sequence"/>
</dbReference>
<feature type="signal peptide" evidence="2">
    <location>
        <begin position="1"/>
        <end position="18"/>
    </location>
</feature>
<keyword evidence="4" id="KW-1185">Reference proteome</keyword>
<proteinExistence type="predicted"/>
<gene>
    <name evidence="3" type="ORF">SAMN05216302_101829</name>
</gene>
<dbReference type="STRING" id="52441.SAMN05216302_101829"/>
<evidence type="ECO:0000313" key="3">
    <source>
        <dbReference type="EMBL" id="SFK86761.1"/>
    </source>
</evidence>
<reference evidence="4" key="1">
    <citation type="submission" date="2016-10" db="EMBL/GenBank/DDBJ databases">
        <authorList>
            <person name="Varghese N."/>
            <person name="Submissions S."/>
        </authorList>
    </citation>
    <scope>NUCLEOTIDE SEQUENCE [LARGE SCALE GENOMIC DNA]</scope>
    <source>
        <strain evidence="4">Nm69</strain>
    </source>
</reference>